<feature type="compositionally biased region" description="Basic residues" evidence="1">
    <location>
        <begin position="23"/>
        <end position="33"/>
    </location>
</feature>
<evidence type="ECO:0000256" key="1">
    <source>
        <dbReference type="SAM" id="MobiDB-lite"/>
    </source>
</evidence>
<sequence>MPPKQDKIYHPTEKGSRTVLVRKSSHQKRKFKGNQHSGNSKLEKNFVSASAKKLAGSSDTDGDLDVGFDSKSGYVIRSFSLVFSHLENILKRKKCDGNIEFLRKSAIGFGFKLEIQQSCQHPIRSILALVPIKLMRSTDERHGARR</sequence>
<proteinExistence type="predicted"/>
<name>A0ABD2MQ46_9CUCU</name>
<dbReference type="EMBL" id="JABFTP020000021">
    <property type="protein sequence ID" value="KAL3268370.1"/>
    <property type="molecule type" value="Genomic_DNA"/>
</dbReference>
<accession>A0ABD2MQ46</accession>
<dbReference type="AlphaFoldDB" id="A0ABD2MQ46"/>
<dbReference type="Proteomes" id="UP001516400">
    <property type="component" value="Unassembled WGS sequence"/>
</dbReference>
<gene>
    <name evidence="2" type="ORF">HHI36_007486</name>
</gene>
<comment type="caution">
    <text evidence="2">The sequence shown here is derived from an EMBL/GenBank/DDBJ whole genome shotgun (WGS) entry which is preliminary data.</text>
</comment>
<keyword evidence="3" id="KW-1185">Reference proteome</keyword>
<evidence type="ECO:0000313" key="2">
    <source>
        <dbReference type="EMBL" id="KAL3268370.1"/>
    </source>
</evidence>
<reference evidence="2 3" key="1">
    <citation type="journal article" date="2021" name="BMC Biol.">
        <title>Horizontally acquired antibacterial genes associated with adaptive radiation of ladybird beetles.</title>
        <authorList>
            <person name="Li H.S."/>
            <person name="Tang X.F."/>
            <person name="Huang Y.H."/>
            <person name="Xu Z.Y."/>
            <person name="Chen M.L."/>
            <person name="Du X.Y."/>
            <person name="Qiu B.Y."/>
            <person name="Chen P.T."/>
            <person name="Zhang W."/>
            <person name="Slipinski A."/>
            <person name="Escalona H.E."/>
            <person name="Waterhouse R.M."/>
            <person name="Zwick A."/>
            <person name="Pang H."/>
        </authorList>
    </citation>
    <scope>NUCLEOTIDE SEQUENCE [LARGE SCALE GENOMIC DNA]</scope>
    <source>
        <strain evidence="2">SYSU2018</strain>
    </source>
</reference>
<organism evidence="2 3">
    <name type="scientific">Cryptolaemus montrouzieri</name>
    <dbReference type="NCBI Taxonomy" id="559131"/>
    <lineage>
        <taxon>Eukaryota</taxon>
        <taxon>Metazoa</taxon>
        <taxon>Ecdysozoa</taxon>
        <taxon>Arthropoda</taxon>
        <taxon>Hexapoda</taxon>
        <taxon>Insecta</taxon>
        <taxon>Pterygota</taxon>
        <taxon>Neoptera</taxon>
        <taxon>Endopterygota</taxon>
        <taxon>Coleoptera</taxon>
        <taxon>Polyphaga</taxon>
        <taxon>Cucujiformia</taxon>
        <taxon>Coccinelloidea</taxon>
        <taxon>Coccinellidae</taxon>
        <taxon>Scymninae</taxon>
        <taxon>Scymnini</taxon>
        <taxon>Cryptolaemus</taxon>
    </lineage>
</organism>
<feature type="compositionally biased region" description="Basic and acidic residues" evidence="1">
    <location>
        <begin position="1"/>
        <end position="16"/>
    </location>
</feature>
<feature type="region of interest" description="Disordered" evidence="1">
    <location>
        <begin position="1"/>
        <end position="43"/>
    </location>
</feature>
<protein>
    <submittedName>
        <fullName evidence="2">Uncharacterized protein</fullName>
    </submittedName>
</protein>
<evidence type="ECO:0000313" key="3">
    <source>
        <dbReference type="Proteomes" id="UP001516400"/>
    </source>
</evidence>